<dbReference type="Proteomes" id="UP001237642">
    <property type="component" value="Unassembled WGS sequence"/>
</dbReference>
<gene>
    <name evidence="6" type="ORF">POM88_044571</name>
</gene>
<dbReference type="GO" id="GO:0005634">
    <property type="term" value="C:nucleus"/>
    <property type="evidence" value="ECO:0007669"/>
    <property type="project" value="UniProtKB-SubCell"/>
</dbReference>
<dbReference type="InterPro" id="IPR039611">
    <property type="entry name" value="VQ_4/11/13/19/31/33"/>
</dbReference>
<evidence type="ECO:0000313" key="7">
    <source>
        <dbReference type="Proteomes" id="UP001237642"/>
    </source>
</evidence>
<feature type="region of interest" description="Disordered" evidence="4">
    <location>
        <begin position="169"/>
        <end position="204"/>
    </location>
</feature>
<comment type="subcellular location">
    <subcellularLocation>
        <location evidence="1">Nucleus</location>
    </subcellularLocation>
</comment>
<evidence type="ECO:0000313" key="6">
    <source>
        <dbReference type="EMBL" id="KAK1360097.1"/>
    </source>
</evidence>
<dbReference type="Pfam" id="PF05678">
    <property type="entry name" value="VQ"/>
    <property type="match status" value="1"/>
</dbReference>
<name>A0AAD8H312_9APIA</name>
<comment type="caution">
    <text evidence="6">The sequence shown here is derived from an EMBL/GenBank/DDBJ whole genome shotgun (WGS) entry which is preliminary data.</text>
</comment>
<evidence type="ECO:0000256" key="1">
    <source>
        <dbReference type="ARBA" id="ARBA00004123"/>
    </source>
</evidence>
<dbReference type="InterPro" id="IPR008889">
    <property type="entry name" value="VQ"/>
</dbReference>
<evidence type="ECO:0000256" key="2">
    <source>
        <dbReference type="ARBA" id="ARBA00022553"/>
    </source>
</evidence>
<keyword evidence="7" id="KW-1185">Reference proteome</keyword>
<evidence type="ECO:0000256" key="4">
    <source>
        <dbReference type="SAM" id="MobiDB-lite"/>
    </source>
</evidence>
<dbReference type="PANTHER" id="PTHR33402">
    <property type="entry name" value="VQ MOTIF-CONTAINING PROTEIN 11-LIKE"/>
    <property type="match status" value="1"/>
</dbReference>
<keyword evidence="3" id="KW-0539">Nucleus</keyword>
<dbReference type="PANTHER" id="PTHR33402:SF19">
    <property type="entry name" value="VQ MOTIF-CONTAINING PROTEIN 11"/>
    <property type="match status" value="1"/>
</dbReference>
<reference evidence="6" key="1">
    <citation type="submission" date="2023-02" db="EMBL/GenBank/DDBJ databases">
        <title>Genome of toxic invasive species Heracleum sosnowskyi carries increased number of genes despite the absence of recent whole-genome duplications.</title>
        <authorList>
            <person name="Schelkunov M."/>
            <person name="Shtratnikova V."/>
            <person name="Makarenko M."/>
            <person name="Klepikova A."/>
            <person name="Omelchenko D."/>
            <person name="Novikova G."/>
            <person name="Obukhova E."/>
            <person name="Bogdanov V."/>
            <person name="Penin A."/>
            <person name="Logacheva M."/>
        </authorList>
    </citation>
    <scope>NUCLEOTIDE SEQUENCE</scope>
    <source>
        <strain evidence="6">Hsosn_3</strain>
        <tissue evidence="6">Leaf</tissue>
    </source>
</reference>
<feature type="domain" description="VQ" evidence="5">
    <location>
        <begin position="29"/>
        <end position="54"/>
    </location>
</feature>
<feature type="region of interest" description="Disordered" evidence="4">
    <location>
        <begin position="1"/>
        <end position="91"/>
    </location>
</feature>
<protein>
    <submittedName>
        <fullName evidence="6">VQ domain-containing protein</fullName>
    </submittedName>
</protein>
<proteinExistence type="predicted"/>
<accession>A0AAD8H312</accession>
<sequence length="204" mass="22130">MASPSSYSHKPNAVVLDPTPPPNNTTTTTTTFVQADPSNFRAVVQKLTGAPSDPSTPKLPVTLSSRLPAGKPTSGDMGPRKQPFKLQERRQSGKKLELQLNNNNNNDNNRTSSLGFSAFSPRQRMMMFSPVSPLDMLLLTRGNGNGSSPRTPMSPIEQEERAIADKGFFLHPSPLTTPRGSDPELLPLFPLHSPKLTHDSSSNS</sequence>
<organism evidence="6 7">
    <name type="scientific">Heracleum sosnowskyi</name>
    <dbReference type="NCBI Taxonomy" id="360622"/>
    <lineage>
        <taxon>Eukaryota</taxon>
        <taxon>Viridiplantae</taxon>
        <taxon>Streptophyta</taxon>
        <taxon>Embryophyta</taxon>
        <taxon>Tracheophyta</taxon>
        <taxon>Spermatophyta</taxon>
        <taxon>Magnoliopsida</taxon>
        <taxon>eudicotyledons</taxon>
        <taxon>Gunneridae</taxon>
        <taxon>Pentapetalae</taxon>
        <taxon>asterids</taxon>
        <taxon>campanulids</taxon>
        <taxon>Apiales</taxon>
        <taxon>Apiaceae</taxon>
        <taxon>Apioideae</taxon>
        <taxon>apioid superclade</taxon>
        <taxon>Tordylieae</taxon>
        <taxon>Tordyliinae</taxon>
        <taxon>Heracleum</taxon>
    </lineage>
</organism>
<dbReference type="EMBL" id="JAUIZM010000010">
    <property type="protein sequence ID" value="KAK1360097.1"/>
    <property type="molecule type" value="Genomic_DNA"/>
</dbReference>
<keyword evidence="2" id="KW-0597">Phosphoprotein</keyword>
<reference evidence="6" key="2">
    <citation type="submission" date="2023-05" db="EMBL/GenBank/DDBJ databases">
        <authorList>
            <person name="Schelkunov M.I."/>
        </authorList>
    </citation>
    <scope>NUCLEOTIDE SEQUENCE</scope>
    <source>
        <strain evidence="6">Hsosn_3</strain>
        <tissue evidence="6">Leaf</tissue>
    </source>
</reference>
<evidence type="ECO:0000256" key="3">
    <source>
        <dbReference type="ARBA" id="ARBA00023242"/>
    </source>
</evidence>
<evidence type="ECO:0000259" key="5">
    <source>
        <dbReference type="Pfam" id="PF05678"/>
    </source>
</evidence>
<dbReference type="AlphaFoldDB" id="A0AAD8H312"/>